<dbReference type="EMBL" id="JBHSDL010000005">
    <property type="protein sequence ID" value="MFC4373281.1"/>
    <property type="molecule type" value="Genomic_DNA"/>
</dbReference>
<evidence type="ECO:0000313" key="2">
    <source>
        <dbReference type="Proteomes" id="UP001595844"/>
    </source>
</evidence>
<reference evidence="2" key="1">
    <citation type="journal article" date="2019" name="Int. J. Syst. Evol. Microbiol.">
        <title>The Global Catalogue of Microorganisms (GCM) 10K type strain sequencing project: providing services to taxonomists for standard genome sequencing and annotation.</title>
        <authorList>
            <consortium name="The Broad Institute Genomics Platform"/>
            <consortium name="The Broad Institute Genome Sequencing Center for Infectious Disease"/>
            <person name="Wu L."/>
            <person name="Ma J."/>
        </authorList>
    </citation>
    <scope>NUCLEOTIDE SEQUENCE [LARGE SCALE GENOMIC DNA]</scope>
    <source>
        <strain evidence="2">IBRC-M 10490</strain>
    </source>
</reference>
<accession>A0ABV8VBI1</accession>
<comment type="caution">
    <text evidence="1">The sequence shown here is derived from an EMBL/GenBank/DDBJ whole genome shotgun (WGS) entry which is preliminary data.</text>
</comment>
<name>A0ABV8VBI1_9NOCA</name>
<protein>
    <submittedName>
        <fullName evidence="1">DUF6221 family protein</fullName>
    </submittedName>
</protein>
<keyword evidence="2" id="KW-1185">Reference proteome</keyword>
<evidence type="ECO:0000313" key="1">
    <source>
        <dbReference type="EMBL" id="MFC4373281.1"/>
    </source>
</evidence>
<proteinExistence type="predicted"/>
<dbReference type="InterPro" id="IPR046193">
    <property type="entry name" value="DUF6221"/>
</dbReference>
<organism evidence="1 2">
    <name type="scientific">Nocardia halotolerans</name>
    <dbReference type="NCBI Taxonomy" id="1755878"/>
    <lineage>
        <taxon>Bacteria</taxon>
        <taxon>Bacillati</taxon>
        <taxon>Actinomycetota</taxon>
        <taxon>Actinomycetes</taxon>
        <taxon>Mycobacteriales</taxon>
        <taxon>Nocardiaceae</taxon>
        <taxon>Nocardia</taxon>
    </lineage>
</organism>
<gene>
    <name evidence="1" type="ORF">ACFO5K_04130</name>
</gene>
<dbReference type="Proteomes" id="UP001595844">
    <property type="component" value="Unassembled WGS sequence"/>
</dbReference>
<sequence length="138" mass="15499">MTIEEFIRARLDEDEATARAATELPRVTPKYPAKRPAWEPERWEVDMFDDVRTVNGATDPILIDPSSGGVRSRHVADHIAQNDPDTVLSDIAGKRKILTAAERVEENGGWHISGQGVEIIYALAERWKTHPDFQPGWA</sequence>
<dbReference type="RefSeq" id="WP_378555894.1">
    <property type="nucleotide sequence ID" value="NZ_JBHSDL010000005.1"/>
</dbReference>
<dbReference type="Pfam" id="PF19730">
    <property type="entry name" value="DUF6221"/>
    <property type="match status" value="1"/>
</dbReference>